<keyword evidence="2" id="KW-1185">Reference proteome</keyword>
<protein>
    <submittedName>
        <fullName evidence="1">Uncharacterized protein</fullName>
    </submittedName>
</protein>
<proteinExistence type="predicted"/>
<sequence length="43" mass="4535">ATAPPIGTAFIAPSSMTTAARPLTRNYADTGLASTKRERCPDR</sequence>
<accession>A0A8X6QQY5</accession>
<dbReference type="Proteomes" id="UP000887013">
    <property type="component" value="Unassembled WGS sequence"/>
</dbReference>
<organism evidence="1 2">
    <name type="scientific">Nephila pilipes</name>
    <name type="common">Giant wood spider</name>
    <name type="synonym">Nephila maculata</name>
    <dbReference type="NCBI Taxonomy" id="299642"/>
    <lineage>
        <taxon>Eukaryota</taxon>
        <taxon>Metazoa</taxon>
        <taxon>Ecdysozoa</taxon>
        <taxon>Arthropoda</taxon>
        <taxon>Chelicerata</taxon>
        <taxon>Arachnida</taxon>
        <taxon>Araneae</taxon>
        <taxon>Araneomorphae</taxon>
        <taxon>Entelegynae</taxon>
        <taxon>Araneoidea</taxon>
        <taxon>Nephilidae</taxon>
        <taxon>Nephila</taxon>
    </lineage>
</organism>
<reference evidence="1" key="1">
    <citation type="submission" date="2020-08" db="EMBL/GenBank/DDBJ databases">
        <title>Multicomponent nature underlies the extraordinary mechanical properties of spider dragline silk.</title>
        <authorList>
            <person name="Kono N."/>
            <person name="Nakamura H."/>
            <person name="Mori M."/>
            <person name="Yoshida Y."/>
            <person name="Ohtoshi R."/>
            <person name="Malay A.D."/>
            <person name="Moran D.A.P."/>
            <person name="Tomita M."/>
            <person name="Numata K."/>
            <person name="Arakawa K."/>
        </authorList>
    </citation>
    <scope>NUCLEOTIDE SEQUENCE</scope>
</reference>
<comment type="caution">
    <text evidence="1">The sequence shown here is derived from an EMBL/GenBank/DDBJ whole genome shotgun (WGS) entry which is preliminary data.</text>
</comment>
<name>A0A8X6QQY5_NEPPI</name>
<dbReference type="EMBL" id="BMAW01084579">
    <property type="protein sequence ID" value="GFU39403.1"/>
    <property type="molecule type" value="Genomic_DNA"/>
</dbReference>
<evidence type="ECO:0000313" key="1">
    <source>
        <dbReference type="EMBL" id="GFU39403.1"/>
    </source>
</evidence>
<gene>
    <name evidence="1" type="ORF">NPIL_683841</name>
</gene>
<dbReference type="AlphaFoldDB" id="A0A8X6QQY5"/>
<feature type="non-terminal residue" evidence="1">
    <location>
        <position position="1"/>
    </location>
</feature>
<evidence type="ECO:0000313" key="2">
    <source>
        <dbReference type="Proteomes" id="UP000887013"/>
    </source>
</evidence>